<reference evidence="2" key="2">
    <citation type="journal article" date="2020" name="Nat. Commun.">
        <title>Large-scale genome sequencing of mycorrhizal fungi provides insights into the early evolution of symbiotic traits.</title>
        <authorList>
            <person name="Miyauchi S."/>
            <person name="Kiss E."/>
            <person name="Kuo A."/>
            <person name="Drula E."/>
            <person name="Kohler A."/>
            <person name="Sanchez-Garcia M."/>
            <person name="Morin E."/>
            <person name="Andreopoulos B."/>
            <person name="Barry K.W."/>
            <person name="Bonito G."/>
            <person name="Buee M."/>
            <person name="Carver A."/>
            <person name="Chen C."/>
            <person name="Cichocki N."/>
            <person name="Clum A."/>
            <person name="Culley D."/>
            <person name="Crous P.W."/>
            <person name="Fauchery L."/>
            <person name="Girlanda M."/>
            <person name="Hayes R.D."/>
            <person name="Keri Z."/>
            <person name="LaButti K."/>
            <person name="Lipzen A."/>
            <person name="Lombard V."/>
            <person name="Magnuson J."/>
            <person name="Maillard F."/>
            <person name="Murat C."/>
            <person name="Nolan M."/>
            <person name="Ohm R.A."/>
            <person name="Pangilinan J."/>
            <person name="Pereira M.F."/>
            <person name="Perotto S."/>
            <person name="Peter M."/>
            <person name="Pfister S."/>
            <person name="Riley R."/>
            <person name="Sitrit Y."/>
            <person name="Stielow J.B."/>
            <person name="Szollosi G."/>
            <person name="Zifcakova L."/>
            <person name="Stursova M."/>
            <person name="Spatafora J.W."/>
            <person name="Tedersoo L."/>
            <person name="Vaario L.M."/>
            <person name="Yamada A."/>
            <person name="Yan M."/>
            <person name="Wang P."/>
            <person name="Xu J."/>
            <person name="Bruns T."/>
            <person name="Baldrian P."/>
            <person name="Vilgalys R."/>
            <person name="Dunand C."/>
            <person name="Henrissat B."/>
            <person name="Grigoriev I.V."/>
            <person name="Hibbett D."/>
            <person name="Nagy L.G."/>
            <person name="Martin F.M."/>
        </authorList>
    </citation>
    <scope>NUCLEOTIDE SEQUENCE</scope>
    <source>
        <strain evidence="2">Prilba</strain>
    </source>
</reference>
<proteinExistence type="predicted"/>
<feature type="compositionally biased region" description="Polar residues" evidence="1">
    <location>
        <begin position="1"/>
        <end position="11"/>
    </location>
</feature>
<reference evidence="2" key="1">
    <citation type="submission" date="2019-10" db="EMBL/GenBank/DDBJ databases">
        <authorList>
            <consortium name="DOE Joint Genome Institute"/>
            <person name="Kuo A."/>
            <person name="Miyauchi S."/>
            <person name="Kiss E."/>
            <person name="Drula E."/>
            <person name="Kohler A."/>
            <person name="Sanchez-Garcia M."/>
            <person name="Andreopoulos B."/>
            <person name="Barry K.W."/>
            <person name="Bonito G."/>
            <person name="Buee M."/>
            <person name="Carver A."/>
            <person name="Chen C."/>
            <person name="Cichocki N."/>
            <person name="Clum A."/>
            <person name="Culley D."/>
            <person name="Crous P.W."/>
            <person name="Fauchery L."/>
            <person name="Girlanda M."/>
            <person name="Hayes R."/>
            <person name="Keri Z."/>
            <person name="LaButti K."/>
            <person name="Lipzen A."/>
            <person name="Lombard V."/>
            <person name="Magnuson J."/>
            <person name="Maillard F."/>
            <person name="Morin E."/>
            <person name="Murat C."/>
            <person name="Nolan M."/>
            <person name="Ohm R."/>
            <person name="Pangilinan J."/>
            <person name="Pereira M."/>
            <person name="Perotto S."/>
            <person name="Peter M."/>
            <person name="Riley R."/>
            <person name="Sitrit Y."/>
            <person name="Stielow B."/>
            <person name="Szollosi G."/>
            <person name="Zifcakova L."/>
            <person name="Stursova M."/>
            <person name="Spatafora J.W."/>
            <person name="Tedersoo L."/>
            <person name="Vaario L.-M."/>
            <person name="Yamada A."/>
            <person name="Yan M."/>
            <person name="Wang P."/>
            <person name="Xu J."/>
            <person name="Bruns T."/>
            <person name="Baldrian P."/>
            <person name="Vilgalys R."/>
            <person name="Henrissat B."/>
            <person name="Grigoriev I.V."/>
            <person name="Hibbett D."/>
            <person name="Nagy L.G."/>
            <person name="Martin F.M."/>
        </authorList>
    </citation>
    <scope>NUCLEOTIDE SEQUENCE</scope>
    <source>
        <strain evidence="2">Prilba</strain>
    </source>
</reference>
<gene>
    <name evidence="2" type="ORF">DFH94DRAFT_243061</name>
</gene>
<dbReference type="AlphaFoldDB" id="A0A9P5N2R2"/>
<sequence length="220" mass="24303">MSCPPVSSFQTGAPAAQPSHSLHVESRPARLEPHHDTLQVAAQVQSWLFMQSNLQDSLSMVQKGVQDTHNVLAEVIPNDTGGTSRSDAEELIAFLDDLSNAGSETGLALFVDQFLEHEKSWLKLQSELTQFISRLSEAPTASPLEEGQDIKARLSEEASRIESLLTKTEVWRNEPDRVHHTLAQLCPLLRARSDNASIASDAIDCSLDNMRAMSLRHLRV</sequence>
<protein>
    <submittedName>
        <fullName evidence="2">Uncharacterized protein</fullName>
    </submittedName>
</protein>
<dbReference type="EMBL" id="WHVB01000003">
    <property type="protein sequence ID" value="KAF8484674.1"/>
    <property type="molecule type" value="Genomic_DNA"/>
</dbReference>
<evidence type="ECO:0000313" key="3">
    <source>
        <dbReference type="Proteomes" id="UP000759537"/>
    </source>
</evidence>
<name>A0A9P5N2R2_9AGAM</name>
<dbReference type="Proteomes" id="UP000759537">
    <property type="component" value="Unassembled WGS sequence"/>
</dbReference>
<feature type="region of interest" description="Disordered" evidence="1">
    <location>
        <begin position="1"/>
        <end position="29"/>
    </location>
</feature>
<keyword evidence="3" id="KW-1185">Reference proteome</keyword>
<accession>A0A9P5N2R2</accession>
<dbReference type="OrthoDB" id="2803656at2759"/>
<evidence type="ECO:0000256" key="1">
    <source>
        <dbReference type="SAM" id="MobiDB-lite"/>
    </source>
</evidence>
<comment type="caution">
    <text evidence="2">The sequence shown here is derived from an EMBL/GenBank/DDBJ whole genome shotgun (WGS) entry which is preliminary data.</text>
</comment>
<evidence type="ECO:0000313" key="2">
    <source>
        <dbReference type="EMBL" id="KAF8484674.1"/>
    </source>
</evidence>
<organism evidence="2 3">
    <name type="scientific">Russula ochroleuca</name>
    <dbReference type="NCBI Taxonomy" id="152965"/>
    <lineage>
        <taxon>Eukaryota</taxon>
        <taxon>Fungi</taxon>
        <taxon>Dikarya</taxon>
        <taxon>Basidiomycota</taxon>
        <taxon>Agaricomycotina</taxon>
        <taxon>Agaricomycetes</taxon>
        <taxon>Russulales</taxon>
        <taxon>Russulaceae</taxon>
        <taxon>Russula</taxon>
    </lineage>
</organism>